<evidence type="ECO:0000313" key="8">
    <source>
        <dbReference type="Proteomes" id="UP001152087"/>
    </source>
</evidence>
<reference evidence="7" key="1">
    <citation type="submission" date="2022-09" db="EMBL/GenBank/DDBJ databases">
        <title>Fusarium specimens isolated from Avocado Roots.</title>
        <authorList>
            <person name="Stajich J."/>
            <person name="Roper C."/>
            <person name="Heimlech-Rivalta G."/>
        </authorList>
    </citation>
    <scope>NUCLEOTIDE SEQUENCE</scope>
    <source>
        <strain evidence="7">A02</strain>
    </source>
</reference>
<feature type="region of interest" description="Disordered" evidence="5">
    <location>
        <begin position="700"/>
        <end position="734"/>
    </location>
</feature>
<gene>
    <name evidence="7" type="ORF">NW755_002671</name>
</gene>
<feature type="compositionally biased region" description="Polar residues" evidence="5">
    <location>
        <begin position="536"/>
        <end position="546"/>
    </location>
</feature>
<dbReference type="Pfam" id="PF05653">
    <property type="entry name" value="Mg_trans_NIPA"/>
    <property type="match status" value="1"/>
</dbReference>
<protein>
    <submittedName>
        <fullName evidence="7">Uncharacterized protein</fullName>
    </submittedName>
</protein>
<feature type="transmembrane region" description="Helical" evidence="6">
    <location>
        <begin position="249"/>
        <end position="272"/>
    </location>
</feature>
<evidence type="ECO:0000256" key="3">
    <source>
        <dbReference type="ARBA" id="ARBA00022989"/>
    </source>
</evidence>
<keyword evidence="4 6" id="KW-0472">Membrane</keyword>
<keyword evidence="2 6" id="KW-0812">Transmembrane</keyword>
<keyword evidence="3 6" id="KW-1133">Transmembrane helix</keyword>
<feature type="transmembrane region" description="Helical" evidence="6">
    <location>
        <begin position="321"/>
        <end position="340"/>
    </location>
</feature>
<dbReference type="PANTHER" id="PTHR12570">
    <property type="match status" value="1"/>
</dbReference>
<organism evidence="7 8">
    <name type="scientific">Fusarium falciforme</name>
    <dbReference type="NCBI Taxonomy" id="195108"/>
    <lineage>
        <taxon>Eukaryota</taxon>
        <taxon>Fungi</taxon>
        <taxon>Dikarya</taxon>
        <taxon>Ascomycota</taxon>
        <taxon>Pezizomycotina</taxon>
        <taxon>Sordariomycetes</taxon>
        <taxon>Hypocreomycetidae</taxon>
        <taxon>Hypocreales</taxon>
        <taxon>Nectriaceae</taxon>
        <taxon>Fusarium</taxon>
        <taxon>Fusarium solani species complex</taxon>
    </lineage>
</organism>
<feature type="transmembrane region" description="Helical" evidence="6">
    <location>
        <begin position="191"/>
        <end position="211"/>
    </location>
</feature>
<feature type="transmembrane region" description="Helical" evidence="6">
    <location>
        <begin position="39"/>
        <end position="61"/>
    </location>
</feature>
<evidence type="ECO:0000256" key="2">
    <source>
        <dbReference type="ARBA" id="ARBA00022692"/>
    </source>
</evidence>
<feature type="region of interest" description="Disordered" evidence="5">
    <location>
        <begin position="629"/>
        <end position="682"/>
    </location>
</feature>
<feature type="transmembrane region" description="Helical" evidence="6">
    <location>
        <begin position="383"/>
        <end position="401"/>
    </location>
</feature>
<dbReference type="GO" id="GO:0015095">
    <property type="term" value="F:magnesium ion transmembrane transporter activity"/>
    <property type="evidence" value="ECO:0007669"/>
    <property type="project" value="InterPro"/>
</dbReference>
<dbReference type="PANTHER" id="PTHR12570:SF65">
    <property type="entry name" value="MAGNESIUM TRANSPORTER NIPA9-RELATED"/>
    <property type="match status" value="1"/>
</dbReference>
<feature type="transmembrane region" description="Helical" evidence="6">
    <location>
        <begin position="220"/>
        <end position="237"/>
    </location>
</feature>
<feature type="region of interest" description="Disordered" evidence="5">
    <location>
        <begin position="132"/>
        <end position="153"/>
    </location>
</feature>
<dbReference type="InterPro" id="IPR037185">
    <property type="entry name" value="EmrE-like"/>
</dbReference>
<feature type="transmembrane region" description="Helical" evidence="6">
    <location>
        <begin position="352"/>
        <end position="371"/>
    </location>
</feature>
<evidence type="ECO:0000256" key="1">
    <source>
        <dbReference type="ARBA" id="ARBA00004141"/>
    </source>
</evidence>
<keyword evidence="8" id="KW-1185">Reference proteome</keyword>
<sequence length="734" mass="79224">MPLAIVEPPWPSLVVDQWPRATSNDTSDPGDVGDNLQEWSSLIGIITAIVGNILIALALNVQRYAHIKLHRQRRWNRRRAREALKHAQNGDHGTSYGAIGGDSHANGYQNGHGASGISVEQENLIDEARETDPLTGSFHSEESISTDSESNNQDKAASTYLKSPYWWLGQVLITLGEMGNFLAYGFAPASIVSPLGVVALISNCIIAPAMFHERFRQRDFWGVVIAVAGVVTVVLSAKQEETKLNPHDVLDAITALPFEIYLAVTIFLIIVLMWASPRYGRRTILIDLGLVGLFGGYTALATKGVSSMLSSTLWRAFTTPVTYVLILILLATAVMQIRYVNKALQRFDSTQVIPIQFVMFTLCVIVGSAVLYRDFERTTAEQAAKFVGGCLLTFFGVFLITSGREQSRDDDDEVLSDAEGVEETIGLASQDANPASPLHDNQDFPTPKSQSRRSSYLSPLSYPEAQRALIAAITPQHDGNVPSVKIMDSSALQQSPRQEAPVSGFPWNDVGGPSTPPGRGKRAFSTDSVLGASGTAGLTASVSHPTTPLRDPDGVLPPRPGASPTKPGGSGTHSRSRTFISPSPLSSTVTAVVKDAFLRASDDPRVRQSSMRRIRSTIRAGLFFNEENEAAGDSNDAGNPRASTLPAHAVVPGSEDNLASALDEAEGPAGDDDQVRRRSRSVSDTLGDFFGVRRKKRKDGYFAGDIEDGPTATTAPRRDHDGQVGDRREGAHDV</sequence>
<evidence type="ECO:0000256" key="5">
    <source>
        <dbReference type="SAM" id="MobiDB-lite"/>
    </source>
</evidence>
<feature type="compositionally biased region" description="Acidic residues" evidence="5">
    <location>
        <begin position="663"/>
        <end position="672"/>
    </location>
</feature>
<feature type="region of interest" description="Disordered" evidence="5">
    <location>
        <begin position="85"/>
        <end position="113"/>
    </location>
</feature>
<proteinExistence type="predicted"/>
<dbReference type="InterPro" id="IPR008521">
    <property type="entry name" value="Mg_trans_NIPA"/>
</dbReference>
<evidence type="ECO:0000313" key="7">
    <source>
        <dbReference type="EMBL" id="KAJ4195253.1"/>
    </source>
</evidence>
<dbReference type="SUPFAM" id="SSF103481">
    <property type="entry name" value="Multidrug resistance efflux transporter EmrE"/>
    <property type="match status" value="1"/>
</dbReference>
<evidence type="ECO:0000256" key="4">
    <source>
        <dbReference type="ARBA" id="ARBA00023136"/>
    </source>
</evidence>
<accession>A0A9W8RG87</accession>
<feature type="region of interest" description="Disordered" evidence="5">
    <location>
        <begin position="430"/>
        <end position="458"/>
    </location>
</feature>
<dbReference type="Proteomes" id="UP001152087">
    <property type="component" value="Unassembled WGS sequence"/>
</dbReference>
<dbReference type="AlphaFoldDB" id="A0A9W8RG87"/>
<dbReference type="OrthoDB" id="165382at2759"/>
<name>A0A9W8RG87_9HYPO</name>
<dbReference type="EMBL" id="JAOQAV010000004">
    <property type="protein sequence ID" value="KAJ4195253.1"/>
    <property type="molecule type" value="Genomic_DNA"/>
</dbReference>
<feature type="compositionally biased region" description="Polar residues" evidence="5">
    <location>
        <begin position="143"/>
        <end position="153"/>
    </location>
</feature>
<feature type="region of interest" description="Disordered" evidence="5">
    <location>
        <begin position="489"/>
        <end position="583"/>
    </location>
</feature>
<feature type="transmembrane region" description="Helical" evidence="6">
    <location>
        <begin position="165"/>
        <end position="185"/>
    </location>
</feature>
<evidence type="ECO:0000256" key="6">
    <source>
        <dbReference type="SAM" id="Phobius"/>
    </source>
</evidence>
<comment type="caution">
    <text evidence="7">The sequence shown here is derived from an EMBL/GenBank/DDBJ whole genome shotgun (WGS) entry which is preliminary data.</text>
</comment>
<feature type="compositionally biased region" description="Basic and acidic residues" evidence="5">
    <location>
        <begin position="716"/>
        <end position="734"/>
    </location>
</feature>
<dbReference type="GO" id="GO:0016020">
    <property type="term" value="C:membrane"/>
    <property type="evidence" value="ECO:0007669"/>
    <property type="project" value="UniProtKB-SubCell"/>
</dbReference>
<comment type="subcellular location">
    <subcellularLocation>
        <location evidence="1">Membrane</location>
        <topology evidence="1">Multi-pass membrane protein</topology>
    </subcellularLocation>
</comment>